<comment type="caution">
    <text evidence="2">The sequence shown here is derived from an EMBL/GenBank/DDBJ whole genome shotgun (WGS) entry which is preliminary data.</text>
</comment>
<sequence>MLHAYLLFEQCTRSFDNESIDTLDSVNNIQEIEVKHEDMVRGLNLERIISRWHMCKPIWVFFDNECVKDCRMWPTCNPDLSFCSGYDAIYGKGENGMLEQWMCFLDHERQSVRGNHMIFADLLKVRYGNKSIDDTTCKRRYYEWVVQNSKFNDKGMPKPWEPSFNEGHINIKTTISHASTSQNLTPKKNTGQIHQEDQISNIKTYFPDFPQPQLRKPRPRDYSYEEWLRIKLGHTNVSKSIRNELLNEWVIDSFDVEIYYGKMRDDPYSRRFDEYKEEKCEKYHGGTVYPWHDKGFNEEEQWESGIEKTNYEPPFVDIEIFEIKRYSFKGGKSFVCINKQLDDALPLGRANESRFMRMIRKEMNEEGGSHSKELEFEVTSTRIHMVKMGYEFAQDSLVKSSALAIIIQMQLSDHPKNETLRLVRELSDFDPLFVRKNTSIGLSDTGFGRGTQAYEDAQGYLRRNLPNEVWSHQQNSEEDGVSKDTSARRRGTKLRRNQADLDIHYCRSNFTKPKHGYAVSSLMDTAYWSSE</sequence>
<reference evidence="2" key="1">
    <citation type="journal article" date="2022" name="Int. J. Mol. Sci.">
        <title>Draft Genome of Tanacetum Coccineum: Genomic Comparison of Closely Related Tanacetum-Family Plants.</title>
        <authorList>
            <person name="Yamashiro T."/>
            <person name="Shiraishi A."/>
            <person name="Nakayama K."/>
            <person name="Satake H."/>
        </authorList>
    </citation>
    <scope>NUCLEOTIDE SEQUENCE</scope>
</reference>
<dbReference type="EMBL" id="BQNB010019753">
    <property type="protein sequence ID" value="GJT88694.1"/>
    <property type="molecule type" value="Genomic_DNA"/>
</dbReference>
<gene>
    <name evidence="2" type="ORF">Tco_1070411</name>
</gene>
<reference evidence="2" key="2">
    <citation type="submission" date="2022-01" db="EMBL/GenBank/DDBJ databases">
        <authorList>
            <person name="Yamashiro T."/>
            <person name="Shiraishi A."/>
            <person name="Satake H."/>
            <person name="Nakayama K."/>
        </authorList>
    </citation>
    <scope>NUCLEOTIDE SEQUENCE</scope>
</reference>
<feature type="region of interest" description="Disordered" evidence="1">
    <location>
        <begin position="471"/>
        <end position="494"/>
    </location>
</feature>
<evidence type="ECO:0000256" key="1">
    <source>
        <dbReference type="SAM" id="MobiDB-lite"/>
    </source>
</evidence>
<organism evidence="2 3">
    <name type="scientific">Tanacetum coccineum</name>
    <dbReference type="NCBI Taxonomy" id="301880"/>
    <lineage>
        <taxon>Eukaryota</taxon>
        <taxon>Viridiplantae</taxon>
        <taxon>Streptophyta</taxon>
        <taxon>Embryophyta</taxon>
        <taxon>Tracheophyta</taxon>
        <taxon>Spermatophyta</taxon>
        <taxon>Magnoliopsida</taxon>
        <taxon>eudicotyledons</taxon>
        <taxon>Gunneridae</taxon>
        <taxon>Pentapetalae</taxon>
        <taxon>asterids</taxon>
        <taxon>campanulids</taxon>
        <taxon>Asterales</taxon>
        <taxon>Asteraceae</taxon>
        <taxon>Asteroideae</taxon>
        <taxon>Anthemideae</taxon>
        <taxon>Anthemidinae</taxon>
        <taxon>Tanacetum</taxon>
    </lineage>
</organism>
<evidence type="ECO:0000313" key="3">
    <source>
        <dbReference type="Proteomes" id="UP001151760"/>
    </source>
</evidence>
<keyword evidence="3" id="KW-1185">Reference proteome</keyword>
<proteinExistence type="predicted"/>
<protein>
    <submittedName>
        <fullName evidence="2">Uncharacterized protein</fullName>
    </submittedName>
</protein>
<dbReference type="Proteomes" id="UP001151760">
    <property type="component" value="Unassembled WGS sequence"/>
</dbReference>
<accession>A0ABQ5HMQ1</accession>
<evidence type="ECO:0000313" key="2">
    <source>
        <dbReference type="EMBL" id="GJT88694.1"/>
    </source>
</evidence>
<name>A0ABQ5HMQ1_9ASTR</name>